<comment type="caution">
    <text evidence="1">The sequence shown here is derived from an EMBL/GenBank/DDBJ whole genome shotgun (WGS) entry which is preliminary data.</text>
</comment>
<name>A0A1B8ZAL2_9FLAO</name>
<protein>
    <submittedName>
        <fullName evidence="1">Uncharacterized protein</fullName>
    </submittedName>
</protein>
<evidence type="ECO:0000313" key="1">
    <source>
        <dbReference type="EMBL" id="OCA68610.1"/>
    </source>
</evidence>
<dbReference type="Proteomes" id="UP000092651">
    <property type="component" value="Unassembled WGS sequence"/>
</dbReference>
<organism evidence="1 2">
    <name type="scientific">Chryseobacterium artocarpi</name>
    <dbReference type="NCBI Taxonomy" id="1414727"/>
    <lineage>
        <taxon>Bacteria</taxon>
        <taxon>Pseudomonadati</taxon>
        <taxon>Bacteroidota</taxon>
        <taxon>Flavobacteriia</taxon>
        <taxon>Flavobacteriales</taxon>
        <taxon>Weeksellaceae</taxon>
        <taxon>Chryseobacterium group</taxon>
        <taxon>Chryseobacterium</taxon>
    </lineage>
</organism>
<reference evidence="1 2" key="1">
    <citation type="submission" date="2016-07" db="EMBL/GenBank/DDBJ databases">
        <authorList>
            <person name="Jeong J.-J."/>
            <person name="Kim D.W."/>
            <person name="Sang M.K."/>
            <person name="Choi I.-G."/>
            <person name="Kim K.D."/>
        </authorList>
    </citation>
    <scope>NUCLEOTIDE SEQUENCE [LARGE SCALE GENOMIC DNA]</scope>
    <source>
        <strain evidence="1 2">UTM-3</strain>
    </source>
</reference>
<gene>
    <name evidence="1" type="ORF">BBI01_19455</name>
</gene>
<dbReference type="AlphaFoldDB" id="A0A1B8ZAL2"/>
<proteinExistence type="predicted"/>
<sequence length="80" mass="8490">MYGDYFGSTEIYVLVLNDRNDIRGSTAGLAYILDKYNTGISLAKVDSNGNLTKVNVTKDNITVPGGDGTSKQGVKITGCP</sequence>
<accession>A0A1B8ZAL2</accession>
<keyword evidence="2" id="KW-1185">Reference proteome</keyword>
<dbReference type="EMBL" id="MAYH01000049">
    <property type="protein sequence ID" value="OCA68610.1"/>
    <property type="molecule type" value="Genomic_DNA"/>
</dbReference>
<evidence type="ECO:0000313" key="2">
    <source>
        <dbReference type="Proteomes" id="UP000092651"/>
    </source>
</evidence>